<evidence type="ECO:0000313" key="2">
    <source>
        <dbReference type="EMBL" id="PLT30424.1"/>
    </source>
</evidence>
<dbReference type="InterPro" id="IPR019673">
    <property type="entry name" value="Spore_germination_GerPC"/>
</dbReference>
<accession>A0A2N5M7S8</accession>
<evidence type="ECO:0000256" key="1">
    <source>
        <dbReference type="SAM" id="Coils"/>
    </source>
</evidence>
<organism evidence="2 3">
    <name type="scientific">Peribacillus deserti</name>
    <dbReference type="NCBI Taxonomy" id="673318"/>
    <lineage>
        <taxon>Bacteria</taxon>
        <taxon>Bacillati</taxon>
        <taxon>Bacillota</taxon>
        <taxon>Bacilli</taxon>
        <taxon>Bacillales</taxon>
        <taxon>Bacillaceae</taxon>
        <taxon>Peribacillus</taxon>
    </lineage>
</organism>
<gene>
    <name evidence="2" type="ORF">CUU66_08105</name>
</gene>
<dbReference type="RefSeq" id="WP_101641177.1">
    <property type="nucleotide sequence ID" value="NZ_PGUY01000022.1"/>
</dbReference>
<keyword evidence="1" id="KW-0175">Coiled coil</keyword>
<protein>
    <submittedName>
        <fullName evidence="2">Spore gernimation protein</fullName>
    </submittedName>
</protein>
<evidence type="ECO:0000313" key="3">
    <source>
        <dbReference type="Proteomes" id="UP000234748"/>
    </source>
</evidence>
<dbReference type="OrthoDB" id="2991331at2"/>
<dbReference type="EMBL" id="PGUY01000022">
    <property type="protein sequence ID" value="PLT30424.1"/>
    <property type="molecule type" value="Genomic_DNA"/>
</dbReference>
<comment type="caution">
    <text evidence="2">The sequence shown here is derived from an EMBL/GenBank/DDBJ whole genome shotgun (WGS) entry which is preliminary data.</text>
</comment>
<name>A0A2N5M7S8_9BACI</name>
<feature type="coiled-coil region" evidence="1">
    <location>
        <begin position="16"/>
        <end position="43"/>
    </location>
</feature>
<dbReference type="Proteomes" id="UP000234748">
    <property type="component" value="Unassembled WGS sequence"/>
</dbReference>
<dbReference type="AlphaFoldDB" id="A0A2N5M7S8"/>
<dbReference type="Pfam" id="PF10737">
    <property type="entry name" value="GerPC"/>
    <property type="match status" value="1"/>
</dbReference>
<proteinExistence type="predicted"/>
<sequence length="198" mass="22735">MNADFHTYFSQLQSYLEFQDKRIKDLEAAVHTLSAELRQLKEKPPVNVERIEYRFDQLKVERLDGTLNIGLNPQELQNIDEFAVNDAPVHSPYVFPELDQVTGHICSTLQSYMNTELAENLARAGADSRSIDPSYLNFIKDDISSQLPQKISYYLDSIPVHERTPDQLSAQIETIIEKLKVDLSQAFFKFVNTAPKQQ</sequence>
<reference evidence="2 3" key="1">
    <citation type="submission" date="2017-11" db="EMBL/GenBank/DDBJ databases">
        <title>Comparitive Functional Genomics of Dry Heat Resistant strains isolated from the Viking Spacecraft.</title>
        <authorList>
            <person name="Seuylemezian A."/>
            <person name="Cooper K."/>
            <person name="Vaishampayan P."/>
        </authorList>
    </citation>
    <scope>NUCLEOTIDE SEQUENCE [LARGE SCALE GENOMIC DNA]</scope>
    <source>
        <strain evidence="2 3">V1-29</strain>
    </source>
</reference>
<keyword evidence="3" id="KW-1185">Reference proteome</keyword>